<protein>
    <submittedName>
        <fullName evidence="2">Uncharacterized protein</fullName>
    </submittedName>
</protein>
<feature type="region of interest" description="Disordered" evidence="1">
    <location>
        <begin position="162"/>
        <end position="181"/>
    </location>
</feature>
<name>A0ABN9TM97_9DINO</name>
<dbReference type="Proteomes" id="UP001189429">
    <property type="component" value="Unassembled WGS sequence"/>
</dbReference>
<feature type="region of interest" description="Disordered" evidence="1">
    <location>
        <begin position="120"/>
        <end position="146"/>
    </location>
</feature>
<proteinExistence type="predicted"/>
<evidence type="ECO:0000256" key="1">
    <source>
        <dbReference type="SAM" id="MobiDB-lite"/>
    </source>
</evidence>
<gene>
    <name evidence="2" type="ORF">PCOR1329_LOCUS40411</name>
</gene>
<comment type="caution">
    <text evidence="2">The sequence shown here is derived from an EMBL/GenBank/DDBJ whole genome shotgun (WGS) entry which is preliminary data.</text>
</comment>
<dbReference type="EMBL" id="CAUYUJ010014872">
    <property type="protein sequence ID" value="CAK0847119.1"/>
    <property type="molecule type" value="Genomic_DNA"/>
</dbReference>
<reference evidence="2" key="1">
    <citation type="submission" date="2023-10" db="EMBL/GenBank/DDBJ databases">
        <authorList>
            <person name="Chen Y."/>
            <person name="Shah S."/>
            <person name="Dougan E. K."/>
            <person name="Thang M."/>
            <person name="Chan C."/>
        </authorList>
    </citation>
    <scope>NUCLEOTIDE SEQUENCE [LARGE SCALE GENOMIC DNA]</scope>
</reference>
<evidence type="ECO:0000313" key="2">
    <source>
        <dbReference type="EMBL" id="CAK0847119.1"/>
    </source>
</evidence>
<accession>A0ABN9TM97</accession>
<organism evidence="2 3">
    <name type="scientific">Prorocentrum cordatum</name>
    <dbReference type="NCBI Taxonomy" id="2364126"/>
    <lineage>
        <taxon>Eukaryota</taxon>
        <taxon>Sar</taxon>
        <taxon>Alveolata</taxon>
        <taxon>Dinophyceae</taxon>
        <taxon>Prorocentrales</taxon>
        <taxon>Prorocentraceae</taxon>
        <taxon>Prorocentrum</taxon>
    </lineage>
</organism>
<keyword evidence="3" id="KW-1185">Reference proteome</keyword>
<evidence type="ECO:0000313" key="3">
    <source>
        <dbReference type="Proteomes" id="UP001189429"/>
    </source>
</evidence>
<sequence length="181" mass="18489">MAAVLPLVGDQAALLAPLVKAAAAAAAADGGGRQVVAAAVASALRVGASLLAPRLASAVDEEVAAREELGRPHLTEMVRAGREGVVARPSGASRAFRGWAQHADFGAGPQAVLATAGEARRRARGRRRGAGDAASAPATDALEGDKVELKSKVSLHPCAQRMGELMKKDLSAPLDARPPWR</sequence>
<feature type="compositionally biased region" description="Low complexity" evidence="1">
    <location>
        <begin position="131"/>
        <end position="141"/>
    </location>
</feature>